<protein>
    <submittedName>
        <fullName evidence="1">Metal-dependent hydrolase</fullName>
    </submittedName>
</protein>
<accession>A0ABU1J120</accession>
<dbReference type="PANTHER" id="PTHR34796">
    <property type="entry name" value="EXPRESSED PROTEIN"/>
    <property type="match status" value="1"/>
</dbReference>
<dbReference type="Proteomes" id="UP001185028">
    <property type="component" value="Unassembled WGS sequence"/>
</dbReference>
<dbReference type="InterPro" id="IPR023203">
    <property type="entry name" value="TTHA0068_sf"/>
</dbReference>
<name>A0ABU1J120_9BACL</name>
<comment type="caution">
    <text evidence="1">The sequence shown here is derived from an EMBL/GenBank/DDBJ whole genome shotgun (WGS) entry which is preliminary data.</text>
</comment>
<evidence type="ECO:0000313" key="1">
    <source>
        <dbReference type="EMBL" id="MDR6245207.1"/>
    </source>
</evidence>
<dbReference type="Pfam" id="PF03745">
    <property type="entry name" value="DUF309"/>
    <property type="match status" value="1"/>
</dbReference>
<keyword evidence="2" id="KW-1185">Reference proteome</keyword>
<dbReference type="Gene3D" id="1.10.3450.10">
    <property type="entry name" value="TTHA0068-like"/>
    <property type="match status" value="1"/>
</dbReference>
<gene>
    <name evidence="1" type="ORF">JOC58_003106</name>
</gene>
<dbReference type="InterPro" id="IPR005500">
    <property type="entry name" value="DUF309"/>
</dbReference>
<dbReference type="EMBL" id="JAVDQH010000012">
    <property type="protein sequence ID" value="MDR6245207.1"/>
    <property type="molecule type" value="Genomic_DNA"/>
</dbReference>
<sequence>MSHEFHPLYVAYLVYFNRDRDYFECHEVLEELWLEKDREPVYKGLLQVAVGLFHFRNGTINSAYNKRIGAIKMLKSSLHKLTSSSHHTLGIDMSRLIADVRKYITRLERYEQKPFDFYPIEISITDALLRKEVKAASKKIAPHVPLRTGYERGPKSKELPND</sequence>
<keyword evidence="1" id="KW-0378">Hydrolase</keyword>
<dbReference type="SUPFAM" id="SSF140663">
    <property type="entry name" value="TTHA0068-like"/>
    <property type="match status" value="1"/>
</dbReference>
<dbReference type="PANTHER" id="PTHR34796:SF1">
    <property type="entry name" value="EXPRESSED PROTEIN"/>
    <property type="match status" value="1"/>
</dbReference>
<evidence type="ECO:0000313" key="2">
    <source>
        <dbReference type="Proteomes" id="UP001185028"/>
    </source>
</evidence>
<organism evidence="1 2">
    <name type="scientific">Paenibacillus hunanensis</name>
    <dbReference type="NCBI Taxonomy" id="539262"/>
    <lineage>
        <taxon>Bacteria</taxon>
        <taxon>Bacillati</taxon>
        <taxon>Bacillota</taxon>
        <taxon>Bacilli</taxon>
        <taxon>Bacillales</taxon>
        <taxon>Paenibacillaceae</taxon>
        <taxon>Paenibacillus</taxon>
    </lineage>
</organism>
<proteinExistence type="predicted"/>
<reference evidence="1 2" key="1">
    <citation type="submission" date="2023-07" db="EMBL/GenBank/DDBJ databases">
        <title>Genomic Encyclopedia of Type Strains, Phase IV (KMG-IV): sequencing the most valuable type-strain genomes for metagenomic binning, comparative biology and taxonomic classification.</title>
        <authorList>
            <person name="Goeker M."/>
        </authorList>
    </citation>
    <scope>NUCLEOTIDE SEQUENCE [LARGE SCALE GENOMIC DNA]</scope>
    <source>
        <strain evidence="1 2">DSM 22170</strain>
    </source>
</reference>
<dbReference type="RefSeq" id="WP_188776506.1">
    <property type="nucleotide sequence ID" value="NZ_BMMB01000007.1"/>
</dbReference>
<dbReference type="GO" id="GO:0016787">
    <property type="term" value="F:hydrolase activity"/>
    <property type="evidence" value="ECO:0007669"/>
    <property type="project" value="UniProtKB-KW"/>
</dbReference>